<keyword evidence="12 16" id="KW-0408">Iron</keyword>
<protein>
    <recommendedName>
        <fullName evidence="17">Alternative oxidase</fullName>
        <ecNumber evidence="17">1.-.-.-</ecNumber>
    </recommendedName>
</protein>
<comment type="function">
    <text evidence="15">Catalyzes cyanide-resistant oxygen consumption. May increase respiration when the cytochrome respiratory pathway is restricted, or in response to low temperatures.</text>
</comment>
<name>A0AAN7CNU7_9PEZI</name>
<evidence type="ECO:0000313" key="20">
    <source>
        <dbReference type="Proteomes" id="UP001303647"/>
    </source>
</evidence>
<evidence type="ECO:0000256" key="17">
    <source>
        <dbReference type="RuleBase" id="RU003779"/>
    </source>
</evidence>
<dbReference type="GO" id="GO:0009916">
    <property type="term" value="F:alternative oxidase activity"/>
    <property type="evidence" value="ECO:0007669"/>
    <property type="project" value="UniProtKB-UniRule"/>
</dbReference>
<keyword evidence="20" id="KW-1185">Reference proteome</keyword>
<keyword evidence="11 17" id="KW-0560">Oxidoreductase</keyword>
<keyword evidence="4 17" id="KW-0679">Respiratory chain</keyword>
<dbReference type="InterPro" id="IPR038659">
    <property type="entry name" value="AOX_sf"/>
</dbReference>
<feature type="binding site" evidence="16">
    <location>
        <position position="258"/>
    </location>
    <ligand>
        <name>Fe cation</name>
        <dbReference type="ChEBI" id="CHEBI:24875"/>
        <label>1</label>
    </ligand>
</feature>
<feature type="binding site" evidence="16">
    <location>
        <position position="153"/>
    </location>
    <ligand>
        <name>Fe cation</name>
        <dbReference type="ChEBI" id="CHEBI:24875"/>
        <label>1</label>
    </ligand>
</feature>
<dbReference type="GO" id="GO:0098803">
    <property type="term" value="C:respiratory chain complex"/>
    <property type="evidence" value="ECO:0007669"/>
    <property type="project" value="UniProtKB-UniRule"/>
</dbReference>
<dbReference type="EMBL" id="MU857699">
    <property type="protein sequence ID" value="KAK4245505.1"/>
    <property type="molecule type" value="Genomic_DNA"/>
</dbReference>
<keyword evidence="7" id="KW-0999">Mitochondrion inner membrane</keyword>
<evidence type="ECO:0000256" key="11">
    <source>
        <dbReference type="ARBA" id="ARBA00023002"/>
    </source>
</evidence>
<keyword evidence="9 17" id="KW-0249">Electron transport</keyword>
<dbReference type="GO" id="GO:0010230">
    <property type="term" value="P:alternative respiration"/>
    <property type="evidence" value="ECO:0007669"/>
    <property type="project" value="TreeGrafter"/>
</dbReference>
<evidence type="ECO:0000256" key="2">
    <source>
        <dbReference type="ARBA" id="ARBA00008388"/>
    </source>
</evidence>
<feature type="binding site" evidence="16">
    <location>
        <position position="150"/>
    </location>
    <ligand>
        <name>Fe cation</name>
        <dbReference type="ChEBI" id="CHEBI:24875"/>
        <label>2</label>
    </ligand>
</feature>
<keyword evidence="14 17" id="KW-0472">Membrane</keyword>
<feature type="binding site" evidence="16">
    <location>
        <position position="111"/>
    </location>
    <ligand>
        <name>Fe cation</name>
        <dbReference type="ChEBI" id="CHEBI:24875"/>
        <label>1</label>
    </ligand>
</feature>
<evidence type="ECO:0000256" key="4">
    <source>
        <dbReference type="ARBA" id="ARBA00022660"/>
    </source>
</evidence>
<evidence type="ECO:0000256" key="1">
    <source>
        <dbReference type="ARBA" id="ARBA00004292"/>
    </source>
</evidence>
<evidence type="ECO:0000256" key="3">
    <source>
        <dbReference type="ARBA" id="ARBA00022448"/>
    </source>
</evidence>
<dbReference type="GO" id="GO:0046872">
    <property type="term" value="F:metal ion binding"/>
    <property type="evidence" value="ECO:0007669"/>
    <property type="project" value="UniProtKB-UniRule"/>
</dbReference>
<dbReference type="InterPro" id="IPR002680">
    <property type="entry name" value="AOX"/>
</dbReference>
<comment type="similarity">
    <text evidence="2 17">Belongs to the alternative oxidase family.</text>
</comment>
<dbReference type="PANTHER" id="PTHR31803:SF3">
    <property type="entry name" value="ALTERNATIVE OXIDASE"/>
    <property type="match status" value="1"/>
</dbReference>
<sequence>MVGGCIGGERVQTRLSTSAAVGRHDITPAKPTSSLTSLPLTWPHKGWDVKVVQEVVPSHRKPRNLSDRIAWRVIRLWGMDFLTGMPSEQKAGNNYRAMSESQWLVRFVFLETVAGIPGAVAGGLRHLHSIRRFKLDQGWIKTLLEESYNERMHLLTFLDMYRPGKLMRLMVFLAQGIFYNTMFVGYLLSPSFCHRLVGYLEDEAVATYTKCLDEIDKGRLPQWTDPNFKIPDLAVKYWNMPEGKRTMRDLILYIRADEASHRGVNHTLANLDQVSDPNPFIEGHSNINHMHLAAVRPAGLEREEVLEKYALKD</sequence>
<dbReference type="Proteomes" id="UP001303647">
    <property type="component" value="Unassembled WGS sequence"/>
</dbReference>
<reference evidence="19" key="2">
    <citation type="submission" date="2023-05" db="EMBL/GenBank/DDBJ databases">
        <authorList>
            <consortium name="Lawrence Berkeley National Laboratory"/>
            <person name="Steindorff A."/>
            <person name="Hensen N."/>
            <person name="Bonometti L."/>
            <person name="Westerberg I."/>
            <person name="Brannstrom I.O."/>
            <person name="Guillou S."/>
            <person name="Cros-Aarteil S."/>
            <person name="Calhoun S."/>
            <person name="Haridas S."/>
            <person name="Kuo A."/>
            <person name="Mondo S."/>
            <person name="Pangilinan J."/>
            <person name="Riley R."/>
            <person name="Labutti K."/>
            <person name="Andreopoulos B."/>
            <person name="Lipzen A."/>
            <person name="Chen C."/>
            <person name="Yanf M."/>
            <person name="Daum C."/>
            <person name="Ng V."/>
            <person name="Clum A."/>
            <person name="Ohm R."/>
            <person name="Martin F."/>
            <person name="Silar P."/>
            <person name="Natvig D."/>
            <person name="Lalanne C."/>
            <person name="Gautier V."/>
            <person name="Ament-Velasquez S.L."/>
            <person name="Kruys A."/>
            <person name="Hutchinson M.I."/>
            <person name="Powell A.J."/>
            <person name="Barry K."/>
            <person name="Miller A.N."/>
            <person name="Grigoriev I.V."/>
            <person name="Debuchy R."/>
            <person name="Gladieux P."/>
            <person name="Thoren M.H."/>
            <person name="Johannesson H."/>
        </authorList>
    </citation>
    <scope>NUCLEOTIDE SEQUENCE</scope>
    <source>
        <strain evidence="19">CBS 359.72</strain>
    </source>
</reference>
<reference evidence="19" key="1">
    <citation type="journal article" date="2023" name="Mol. Phylogenet. Evol.">
        <title>Genome-scale phylogeny and comparative genomics of the fungal order Sordariales.</title>
        <authorList>
            <person name="Hensen N."/>
            <person name="Bonometti L."/>
            <person name="Westerberg I."/>
            <person name="Brannstrom I.O."/>
            <person name="Guillou S."/>
            <person name="Cros-Aarteil S."/>
            <person name="Calhoun S."/>
            <person name="Haridas S."/>
            <person name="Kuo A."/>
            <person name="Mondo S."/>
            <person name="Pangilinan J."/>
            <person name="Riley R."/>
            <person name="LaButti K."/>
            <person name="Andreopoulos B."/>
            <person name="Lipzen A."/>
            <person name="Chen C."/>
            <person name="Yan M."/>
            <person name="Daum C."/>
            <person name="Ng V."/>
            <person name="Clum A."/>
            <person name="Steindorff A."/>
            <person name="Ohm R.A."/>
            <person name="Martin F."/>
            <person name="Silar P."/>
            <person name="Natvig D.O."/>
            <person name="Lalanne C."/>
            <person name="Gautier V."/>
            <person name="Ament-Velasquez S.L."/>
            <person name="Kruys A."/>
            <person name="Hutchinson M.I."/>
            <person name="Powell A.J."/>
            <person name="Barry K."/>
            <person name="Miller A.N."/>
            <person name="Grigoriev I.V."/>
            <person name="Debuchy R."/>
            <person name="Gladieux P."/>
            <person name="Hiltunen Thoren M."/>
            <person name="Johannesson H."/>
        </authorList>
    </citation>
    <scope>NUCLEOTIDE SEQUENCE</scope>
    <source>
        <strain evidence="19">CBS 359.72</strain>
    </source>
</reference>
<evidence type="ECO:0000256" key="5">
    <source>
        <dbReference type="ARBA" id="ARBA00022692"/>
    </source>
</evidence>
<dbReference type="CDD" id="cd01053">
    <property type="entry name" value="AOX"/>
    <property type="match status" value="1"/>
</dbReference>
<proteinExistence type="inferred from homology"/>
<organism evidence="19 20">
    <name type="scientific">Corynascus novoguineensis</name>
    <dbReference type="NCBI Taxonomy" id="1126955"/>
    <lineage>
        <taxon>Eukaryota</taxon>
        <taxon>Fungi</taxon>
        <taxon>Dikarya</taxon>
        <taxon>Ascomycota</taxon>
        <taxon>Pezizomycotina</taxon>
        <taxon>Sordariomycetes</taxon>
        <taxon>Sordariomycetidae</taxon>
        <taxon>Sordariales</taxon>
        <taxon>Chaetomiaceae</taxon>
        <taxon>Corynascus</taxon>
    </lineage>
</organism>
<evidence type="ECO:0000256" key="12">
    <source>
        <dbReference type="ARBA" id="ARBA00023004"/>
    </source>
</evidence>
<dbReference type="Gene3D" id="1.20.1260.140">
    <property type="entry name" value="Alternative oxidase"/>
    <property type="match status" value="1"/>
</dbReference>
<keyword evidence="10 18" id="KW-1133">Transmembrane helix</keyword>
<feature type="binding site" evidence="16">
    <location>
        <position position="150"/>
    </location>
    <ligand>
        <name>Fe cation</name>
        <dbReference type="ChEBI" id="CHEBI:24875"/>
        <label>1</label>
    </ligand>
</feature>
<feature type="binding site" evidence="16">
    <location>
        <position position="201"/>
    </location>
    <ligand>
        <name>Fe cation</name>
        <dbReference type="ChEBI" id="CHEBI:24875"/>
        <label>2</label>
    </ligand>
</feature>
<dbReference type="GO" id="GO:0005743">
    <property type="term" value="C:mitochondrial inner membrane"/>
    <property type="evidence" value="ECO:0007669"/>
    <property type="project" value="UniProtKB-SubCell"/>
</dbReference>
<gene>
    <name evidence="19" type="ORF">C7999DRAFT_16297</name>
</gene>
<evidence type="ECO:0000256" key="15">
    <source>
        <dbReference type="ARBA" id="ARBA00025285"/>
    </source>
</evidence>
<dbReference type="EC" id="1.-.-.-" evidence="17"/>
<dbReference type="PIRSF" id="PIRSF005229">
    <property type="entry name" value="AOX"/>
    <property type="match status" value="1"/>
</dbReference>
<keyword evidence="6 16" id="KW-0479">Metal-binding</keyword>
<evidence type="ECO:0000256" key="7">
    <source>
        <dbReference type="ARBA" id="ARBA00022792"/>
    </source>
</evidence>
<accession>A0AAN7CNU7</accession>
<feature type="binding site" evidence="16">
    <location>
        <position position="261"/>
    </location>
    <ligand>
        <name>Fe cation</name>
        <dbReference type="ChEBI" id="CHEBI:24875"/>
        <label>2</label>
    </ligand>
</feature>
<feature type="transmembrane region" description="Helical" evidence="18">
    <location>
        <begin position="169"/>
        <end position="188"/>
    </location>
</feature>
<dbReference type="Pfam" id="PF01786">
    <property type="entry name" value="AOX"/>
    <property type="match status" value="1"/>
</dbReference>
<feature type="transmembrane region" description="Helical" evidence="18">
    <location>
        <begin position="103"/>
        <end position="124"/>
    </location>
</feature>
<dbReference type="AlphaFoldDB" id="A0AAN7CNU7"/>
<evidence type="ECO:0000256" key="18">
    <source>
        <dbReference type="SAM" id="Phobius"/>
    </source>
</evidence>
<evidence type="ECO:0000256" key="9">
    <source>
        <dbReference type="ARBA" id="ARBA00022982"/>
    </source>
</evidence>
<keyword evidence="3" id="KW-0813">Transport</keyword>
<feature type="binding site" evidence="16">
    <location>
        <position position="258"/>
    </location>
    <ligand>
        <name>Fe cation</name>
        <dbReference type="ChEBI" id="CHEBI:24875"/>
        <label>2</label>
    </ligand>
</feature>
<keyword evidence="8" id="KW-0809">Transit peptide</keyword>
<evidence type="ECO:0000256" key="10">
    <source>
        <dbReference type="ARBA" id="ARBA00022989"/>
    </source>
</evidence>
<dbReference type="FunFam" id="1.20.1260.140:FF:000002">
    <property type="entry name" value="Alternative oxidase"/>
    <property type="match status" value="1"/>
</dbReference>
<dbReference type="PANTHER" id="PTHR31803">
    <property type="entry name" value="ALTERNATIVE OXIDASE"/>
    <property type="match status" value="1"/>
</dbReference>
<comment type="cofactor">
    <cofactor evidence="16 17">
        <name>Fe cation</name>
        <dbReference type="ChEBI" id="CHEBI:24875"/>
    </cofactor>
    <text evidence="16 17">Binds 2 iron ions per subunit.</text>
</comment>
<evidence type="ECO:0000256" key="13">
    <source>
        <dbReference type="ARBA" id="ARBA00023128"/>
    </source>
</evidence>
<comment type="subcellular location">
    <subcellularLocation>
        <location evidence="1">Mitochondrion inner membrane</location>
        <topology evidence="1">Multi-pass membrane protein</topology>
        <orientation evidence="1">Matrix side</orientation>
    </subcellularLocation>
</comment>
<evidence type="ECO:0000256" key="16">
    <source>
        <dbReference type="PIRSR" id="PIRSR005229-1"/>
    </source>
</evidence>
<comment type="caution">
    <text evidence="19">The sequence shown here is derived from an EMBL/GenBank/DDBJ whole genome shotgun (WGS) entry which is preliminary data.</text>
</comment>
<keyword evidence="5 17" id="KW-0812">Transmembrane</keyword>
<keyword evidence="13" id="KW-0496">Mitochondrion</keyword>
<evidence type="ECO:0000256" key="8">
    <source>
        <dbReference type="ARBA" id="ARBA00022946"/>
    </source>
</evidence>
<evidence type="ECO:0000256" key="14">
    <source>
        <dbReference type="ARBA" id="ARBA00023136"/>
    </source>
</evidence>
<evidence type="ECO:0000256" key="6">
    <source>
        <dbReference type="ARBA" id="ARBA00022723"/>
    </source>
</evidence>
<evidence type="ECO:0000313" key="19">
    <source>
        <dbReference type="EMBL" id="KAK4245505.1"/>
    </source>
</evidence>